<dbReference type="EMBL" id="JH650972">
    <property type="protein sequence ID" value="EXA42825.1"/>
    <property type="molecule type" value="Genomic_DNA"/>
</dbReference>
<proteinExistence type="predicted"/>
<accession>W9PSY5</accession>
<organism evidence="1">
    <name type="scientific">Fusarium oxysporum f. sp. pisi HDV247</name>
    <dbReference type="NCBI Taxonomy" id="1080344"/>
    <lineage>
        <taxon>Eukaryota</taxon>
        <taxon>Fungi</taxon>
        <taxon>Dikarya</taxon>
        <taxon>Ascomycota</taxon>
        <taxon>Pezizomycotina</taxon>
        <taxon>Sordariomycetes</taxon>
        <taxon>Hypocreomycetidae</taxon>
        <taxon>Hypocreales</taxon>
        <taxon>Nectriaceae</taxon>
        <taxon>Fusarium</taxon>
        <taxon>Fusarium oxysporum species complex</taxon>
    </lineage>
</organism>
<gene>
    <name evidence="1" type="ORF">FOVG_07904</name>
</gene>
<dbReference type="HOGENOM" id="CLU_2158522_0_0_1"/>
<dbReference type="AlphaFoldDB" id="W9PSY5"/>
<reference evidence="1" key="2">
    <citation type="submission" date="2012-05" db="EMBL/GenBank/DDBJ databases">
        <title>Annotation of the Genome Sequence of Fusarium oxysporum HDV247.</title>
        <authorList>
            <consortium name="The Broad Institute Genomics Platform"/>
            <person name="Ma L.-J."/>
            <person name="Corby-Kistler H."/>
            <person name="Broz K."/>
            <person name="Gale L.R."/>
            <person name="Jonkers W."/>
            <person name="O'Donnell K."/>
            <person name="Ploetz R."/>
            <person name="Steinberg C."/>
            <person name="Schwartz D.C."/>
            <person name="VanEtten H."/>
            <person name="Zhou S."/>
            <person name="Young S.K."/>
            <person name="Zeng Q."/>
            <person name="Gargeya S."/>
            <person name="Fitzgerald M."/>
            <person name="Abouelleil A."/>
            <person name="Alvarado L."/>
            <person name="Chapman S.B."/>
            <person name="Gainer-Dewar J."/>
            <person name="Goldberg J."/>
            <person name="Griggs A."/>
            <person name="Gujja S."/>
            <person name="Hansen M."/>
            <person name="Howarth C."/>
            <person name="Imamovic A."/>
            <person name="Ireland A."/>
            <person name="Larimer J."/>
            <person name="McCowan C."/>
            <person name="Murphy C."/>
            <person name="Pearson M."/>
            <person name="Poon T.W."/>
            <person name="Priest M."/>
            <person name="Roberts A."/>
            <person name="Saif S."/>
            <person name="Shea T."/>
            <person name="Sykes S."/>
            <person name="Wortman J."/>
            <person name="Nusbaum C."/>
            <person name="Birren B."/>
        </authorList>
    </citation>
    <scope>NUCLEOTIDE SEQUENCE</scope>
    <source>
        <strain evidence="1">HDV247</strain>
    </source>
</reference>
<sequence>MLSSKRIFSVLIYGRLRRRLGASMRRDRRFCVRVLAGSSLLHCFLDGLDSRYQSCMMMDSYRVTTCGLILSTFILSDIISTQRKPVQLFELAYSLVYAVLYTRTIVDLSAQP</sequence>
<dbReference type="Proteomes" id="UP000030751">
    <property type="component" value="Unassembled WGS sequence"/>
</dbReference>
<reference evidence="1" key="1">
    <citation type="submission" date="2011-10" db="EMBL/GenBank/DDBJ databases">
        <title>The Genome Sequence of Fusarium oxysporum HDV247.</title>
        <authorList>
            <consortium name="The Broad Institute Genome Sequencing Platform"/>
            <person name="Ma L.-J."/>
            <person name="Gale L.R."/>
            <person name="Schwartz D.C."/>
            <person name="Zhou S."/>
            <person name="Corby-Kistler H."/>
            <person name="Young S.K."/>
            <person name="Zeng Q."/>
            <person name="Gargeya S."/>
            <person name="Fitzgerald M."/>
            <person name="Haas B."/>
            <person name="Abouelleil A."/>
            <person name="Alvarado L."/>
            <person name="Arachchi H.M."/>
            <person name="Berlin A."/>
            <person name="Brown A."/>
            <person name="Chapman S.B."/>
            <person name="Chen Z."/>
            <person name="Dunbar C."/>
            <person name="Freedman E."/>
            <person name="Gearin G."/>
            <person name="Goldberg J."/>
            <person name="Griggs A."/>
            <person name="Gujja S."/>
            <person name="Heiman D."/>
            <person name="Howarth C."/>
            <person name="Larson L."/>
            <person name="Lui A."/>
            <person name="MacDonald P.J.P."/>
            <person name="Montmayeur A."/>
            <person name="Murphy C."/>
            <person name="Neiman D."/>
            <person name="Pearson M."/>
            <person name="Priest M."/>
            <person name="Roberts A."/>
            <person name="Saif S."/>
            <person name="Shea T."/>
            <person name="Shenoy N."/>
            <person name="Sisk P."/>
            <person name="Stolte C."/>
            <person name="Sykes S."/>
            <person name="Wortman J."/>
            <person name="Nusbaum C."/>
            <person name="Birren B."/>
        </authorList>
    </citation>
    <scope>NUCLEOTIDE SEQUENCE [LARGE SCALE GENOMIC DNA]</scope>
    <source>
        <strain evidence="1">HDV247</strain>
    </source>
</reference>
<protein>
    <submittedName>
        <fullName evidence="1">Uncharacterized protein</fullName>
    </submittedName>
</protein>
<name>W9PSY5_FUSOX</name>
<evidence type="ECO:0000313" key="1">
    <source>
        <dbReference type="EMBL" id="EXA42825.1"/>
    </source>
</evidence>